<dbReference type="InterPro" id="IPR038507">
    <property type="entry name" value="YcnI-like_sf"/>
</dbReference>
<dbReference type="EMBL" id="FMZM01000004">
    <property type="protein sequence ID" value="SDC86697.1"/>
    <property type="molecule type" value="Genomic_DNA"/>
</dbReference>
<accession>A0A1G6Q4Y9</accession>
<proteinExistence type="predicted"/>
<dbReference type="InterPro" id="IPR012533">
    <property type="entry name" value="YcnI-copper_dom"/>
</dbReference>
<protein>
    <submittedName>
        <fullName evidence="3">Uncharacterized protein YcnI</fullName>
    </submittedName>
</protein>
<dbReference type="Gene3D" id="2.60.40.2230">
    <property type="entry name" value="Uncharacterised protein YcnI-like PF07987, DUF1775"/>
    <property type="match status" value="1"/>
</dbReference>
<dbReference type="Pfam" id="PF07987">
    <property type="entry name" value="DUF1775"/>
    <property type="match status" value="1"/>
</dbReference>
<organism evidence="3 4">
    <name type="scientific">Nocardioides lianchengensis</name>
    <dbReference type="NCBI Taxonomy" id="1045774"/>
    <lineage>
        <taxon>Bacteria</taxon>
        <taxon>Bacillati</taxon>
        <taxon>Actinomycetota</taxon>
        <taxon>Actinomycetes</taxon>
        <taxon>Propionibacteriales</taxon>
        <taxon>Nocardioidaceae</taxon>
        <taxon>Nocardioides</taxon>
    </lineage>
</organism>
<evidence type="ECO:0000259" key="2">
    <source>
        <dbReference type="Pfam" id="PF07987"/>
    </source>
</evidence>
<keyword evidence="4" id="KW-1185">Reference proteome</keyword>
<reference evidence="3 4" key="1">
    <citation type="submission" date="2016-10" db="EMBL/GenBank/DDBJ databases">
        <authorList>
            <person name="de Groot N.N."/>
        </authorList>
    </citation>
    <scope>NUCLEOTIDE SEQUENCE [LARGE SCALE GENOMIC DNA]</scope>
    <source>
        <strain evidence="3 4">CGMCC 4.6858</strain>
    </source>
</reference>
<keyword evidence="1" id="KW-0812">Transmembrane</keyword>
<feature type="domain" description="YncI copper-binding" evidence="2">
    <location>
        <begin position="40"/>
        <end position="170"/>
    </location>
</feature>
<feature type="transmembrane region" description="Helical" evidence="1">
    <location>
        <begin position="184"/>
        <end position="204"/>
    </location>
</feature>
<dbReference type="CDD" id="cd08545">
    <property type="entry name" value="YcnI_like"/>
    <property type="match status" value="1"/>
</dbReference>
<keyword evidence="1" id="KW-0472">Membrane</keyword>
<dbReference type="STRING" id="1045774.SAMN05421872_104245"/>
<evidence type="ECO:0000256" key="1">
    <source>
        <dbReference type="SAM" id="Phobius"/>
    </source>
</evidence>
<gene>
    <name evidence="3" type="ORF">SAMN05421872_104245</name>
</gene>
<keyword evidence="1" id="KW-1133">Transmembrane helix</keyword>
<sequence>MNVDRRHLSTRARRAALVVAAGVVLSVGLSVGLAAPAAAHVTISPSTTAAGEVAVLRVAVEHGCEDSATTEVAIRIPSGISEAAPAPHPLWEAETVPAPEGSTSVVFRADRPVPDGQAIELELEVRLPETGGTLVFPTVQTCESGELAWLETAPDGTDPERLELPAPTIVVTEADADGRSTTSLAVGVLGAGVLGTAVVGGVLARQRRRP</sequence>
<dbReference type="AlphaFoldDB" id="A0A1G6Q4Y9"/>
<dbReference type="Proteomes" id="UP000199034">
    <property type="component" value="Unassembled WGS sequence"/>
</dbReference>
<evidence type="ECO:0000313" key="4">
    <source>
        <dbReference type="Proteomes" id="UP000199034"/>
    </source>
</evidence>
<evidence type="ECO:0000313" key="3">
    <source>
        <dbReference type="EMBL" id="SDC86697.1"/>
    </source>
</evidence>
<name>A0A1G6Q4Y9_9ACTN</name>